<dbReference type="InterPro" id="IPR004408">
    <property type="entry name" value="Biotin_CoA_COase_ligase"/>
</dbReference>
<evidence type="ECO:0000313" key="8">
    <source>
        <dbReference type="EMBL" id="GAP34471.1"/>
    </source>
</evidence>
<reference evidence="8 9" key="2">
    <citation type="journal article" date="2016" name="Science">
        <title>A bacterium that degrades and assimilates poly(ethylene terephthalate).</title>
        <authorList>
            <person name="Yoshida S."/>
            <person name="Hiraga K."/>
            <person name="Takehana T."/>
            <person name="Taniguchi I."/>
            <person name="Yamaji H."/>
            <person name="Maeda Y."/>
            <person name="Toyohara K."/>
            <person name="Miyamoto K."/>
            <person name="Kimura Y."/>
            <person name="Oda K."/>
        </authorList>
    </citation>
    <scope>NUCLEOTIDE SEQUENCE [LARGE SCALE GENOMIC DNA]</scope>
    <source>
        <strain evidence="9">NBRC 110686 / TISTR 2288 / 201-F6</strain>
    </source>
</reference>
<reference evidence="9" key="1">
    <citation type="submission" date="2015-07" db="EMBL/GenBank/DDBJ databases">
        <title>Discovery of a poly(ethylene terephthalate assimilation.</title>
        <authorList>
            <person name="Yoshida S."/>
            <person name="Hiraga K."/>
            <person name="Takehana T."/>
            <person name="Taniguchi I."/>
            <person name="Yamaji H."/>
            <person name="Maeda Y."/>
            <person name="Toyohara K."/>
            <person name="Miyamoto K."/>
            <person name="Kimura Y."/>
            <person name="Oda K."/>
        </authorList>
    </citation>
    <scope>NUCLEOTIDE SEQUENCE [LARGE SCALE GENOMIC DNA]</scope>
    <source>
        <strain evidence="9">NBRC 110686 / TISTR 2288 / 201-F6</strain>
    </source>
</reference>
<dbReference type="AlphaFoldDB" id="A0A0K8NVQ2"/>
<gene>
    <name evidence="8" type="ORF">ISF6_4646</name>
</gene>
<comment type="caution">
    <text evidence="8">The sequence shown here is derived from an EMBL/GenBank/DDBJ whole genome shotgun (WGS) entry which is preliminary data.</text>
</comment>
<accession>A0A0K8NVQ2</accession>
<protein>
    <recommendedName>
        <fullName evidence="5">biotin--[biotin carboxyl-carrier protein] ligase</fullName>
        <ecNumber evidence="5">6.3.4.15</ecNumber>
    </recommendedName>
</protein>
<dbReference type="Gene3D" id="2.30.30.100">
    <property type="match status" value="1"/>
</dbReference>
<dbReference type="RefSeq" id="WP_054018585.1">
    <property type="nucleotide sequence ID" value="NZ_BBYR01000007.1"/>
</dbReference>
<dbReference type="GO" id="GO:0005524">
    <property type="term" value="F:ATP binding"/>
    <property type="evidence" value="ECO:0007669"/>
    <property type="project" value="UniProtKB-KW"/>
</dbReference>
<keyword evidence="3" id="KW-0067">ATP-binding</keyword>
<dbReference type="InterPro" id="IPR004143">
    <property type="entry name" value="BPL_LPL_catalytic"/>
</dbReference>
<dbReference type="Pfam" id="PF03099">
    <property type="entry name" value="BPL_LplA_LipB"/>
    <property type="match status" value="1"/>
</dbReference>
<dbReference type="SUPFAM" id="SSF55681">
    <property type="entry name" value="Class II aaRS and biotin synthetases"/>
    <property type="match status" value="1"/>
</dbReference>
<dbReference type="PANTHER" id="PTHR12835">
    <property type="entry name" value="BIOTIN PROTEIN LIGASE"/>
    <property type="match status" value="1"/>
</dbReference>
<dbReference type="NCBIfam" id="TIGR00121">
    <property type="entry name" value="birA_ligase"/>
    <property type="match status" value="1"/>
</dbReference>
<keyword evidence="4" id="KW-0092">Biotin</keyword>
<dbReference type="EC" id="6.3.4.15" evidence="5"/>
<evidence type="ECO:0000256" key="6">
    <source>
        <dbReference type="ARBA" id="ARBA00047846"/>
    </source>
</evidence>
<organism evidence="8 9">
    <name type="scientific">Piscinibacter sakaiensis</name>
    <name type="common">Ideonella sakaiensis</name>
    <dbReference type="NCBI Taxonomy" id="1547922"/>
    <lineage>
        <taxon>Bacteria</taxon>
        <taxon>Pseudomonadati</taxon>
        <taxon>Pseudomonadota</taxon>
        <taxon>Betaproteobacteria</taxon>
        <taxon>Burkholderiales</taxon>
        <taxon>Sphaerotilaceae</taxon>
        <taxon>Piscinibacter</taxon>
    </lineage>
</organism>
<dbReference type="InterPro" id="IPR045864">
    <property type="entry name" value="aa-tRNA-synth_II/BPL/LPL"/>
</dbReference>
<dbReference type="PROSITE" id="PS51733">
    <property type="entry name" value="BPL_LPL_CATALYTIC"/>
    <property type="match status" value="1"/>
</dbReference>
<dbReference type="Proteomes" id="UP000037660">
    <property type="component" value="Unassembled WGS sequence"/>
</dbReference>
<dbReference type="GO" id="GO:0004077">
    <property type="term" value="F:biotin--[biotin carboxyl-carrier protein] ligase activity"/>
    <property type="evidence" value="ECO:0007669"/>
    <property type="project" value="UniProtKB-EC"/>
</dbReference>
<name>A0A0K8NVQ2_PISS1</name>
<dbReference type="Gene3D" id="3.30.930.10">
    <property type="entry name" value="Bira Bifunctional Protein, Domain 2"/>
    <property type="match status" value="1"/>
</dbReference>
<dbReference type="SUPFAM" id="SSF50037">
    <property type="entry name" value="C-terminal domain of transcriptional repressors"/>
    <property type="match status" value="1"/>
</dbReference>
<evidence type="ECO:0000313" key="9">
    <source>
        <dbReference type="Proteomes" id="UP000037660"/>
    </source>
</evidence>
<keyword evidence="9" id="KW-1185">Reference proteome</keyword>
<evidence type="ECO:0000256" key="4">
    <source>
        <dbReference type="ARBA" id="ARBA00023267"/>
    </source>
</evidence>
<dbReference type="EMBL" id="BBYR01000007">
    <property type="protein sequence ID" value="GAP34471.1"/>
    <property type="molecule type" value="Genomic_DNA"/>
</dbReference>
<dbReference type="InterPro" id="IPR003142">
    <property type="entry name" value="BPL_C"/>
</dbReference>
<evidence type="ECO:0000256" key="1">
    <source>
        <dbReference type="ARBA" id="ARBA00022598"/>
    </source>
</evidence>
<comment type="catalytic activity">
    <reaction evidence="6">
        <text>biotin + L-lysyl-[protein] + ATP = N(6)-biotinyl-L-lysyl-[protein] + AMP + diphosphate + H(+)</text>
        <dbReference type="Rhea" id="RHEA:11756"/>
        <dbReference type="Rhea" id="RHEA-COMP:9752"/>
        <dbReference type="Rhea" id="RHEA-COMP:10505"/>
        <dbReference type="ChEBI" id="CHEBI:15378"/>
        <dbReference type="ChEBI" id="CHEBI:29969"/>
        <dbReference type="ChEBI" id="CHEBI:30616"/>
        <dbReference type="ChEBI" id="CHEBI:33019"/>
        <dbReference type="ChEBI" id="CHEBI:57586"/>
        <dbReference type="ChEBI" id="CHEBI:83144"/>
        <dbReference type="ChEBI" id="CHEBI:456215"/>
        <dbReference type="EC" id="6.3.4.15"/>
    </reaction>
</comment>
<dbReference type="InterPro" id="IPR008988">
    <property type="entry name" value="Transcriptional_repressor_C"/>
</dbReference>
<dbReference type="OrthoDB" id="9807064at2"/>
<evidence type="ECO:0000256" key="3">
    <source>
        <dbReference type="ARBA" id="ARBA00022840"/>
    </source>
</evidence>
<dbReference type="STRING" id="1547922.ISF6_4646"/>
<dbReference type="PANTHER" id="PTHR12835:SF5">
    <property type="entry name" value="BIOTIN--PROTEIN LIGASE"/>
    <property type="match status" value="1"/>
</dbReference>
<dbReference type="GO" id="GO:0005737">
    <property type="term" value="C:cytoplasm"/>
    <property type="evidence" value="ECO:0007669"/>
    <property type="project" value="TreeGrafter"/>
</dbReference>
<dbReference type="Pfam" id="PF02237">
    <property type="entry name" value="BPL_C"/>
    <property type="match status" value="1"/>
</dbReference>
<keyword evidence="2" id="KW-0547">Nucleotide-binding</keyword>
<feature type="domain" description="BPL/LPL catalytic" evidence="7">
    <location>
        <begin position="49"/>
        <end position="236"/>
    </location>
</feature>
<sequence length="310" mass="32558">MADTRLHWGAEALWEALEPLLPGLSVEVVASLPSTNTTLIERARADHADVLDTEAAGVRRSVESSAFGRRSVDWQPCLLVAEEQTAGRGRLGRSWHAEPLASLSFSLALPLAPRDWSGLSLAVGLAIADALEPPQPGAAPRLLLKWPNDLWLRDAAGADGAPGRKLGGILIETVAAGARRLVVVGVGLNVAAPRGLRAAEASTGVAALQELDPAARPPQVLARLARPLVEALLRFEREGLAPCLAGYAARDLLRDLPVSTTRADAPEGTARGIADDGSLRLQTPAGELRLHSGEVSVRPRRPALAGRAAC</sequence>
<keyword evidence="1 8" id="KW-0436">Ligase</keyword>
<evidence type="ECO:0000256" key="2">
    <source>
        <dbReference type="ARBA" id="ARBA00022741"/>
    </source>
</evidence>
<evidence type="ECO:0000256" key="5">
    <source>
        <dbReference type="ARBA" id="ARBA00024227"/>
    </source>
</evidence>
<proteinExistence type="predicted"/>
<evidence type="ECO:0000259" key="7">
    <source>
        <dbReference type="PROSITE" id="PS51733"/>
    </source>
</evidence>